<accession>A0A1W2CU42</accession>
<dbReference type="STRING" id="151894.SAMN04488524_3194"/>
<dbReference type="InterPro" id="IPR055101">
    <property type="entry name" value="AIPR_N"/>
</dbReference>
<gene>
    <name evidence="3" type="ORF">SAMN04488524_3194</name>
</gene>
<organism evidence="3 4">
    <name type="scientific">Pedobacter africanus</name>
    <dbReference type="NCBI Taxonomy" id="151894"/>
    <lineage>
        <taxon>Bacteria</taxon>
        <taxon>Pseudomonadati</taxon>
        <taxon>Bacteroidota</taxon>
        <taxon>Sphingobacteriia</taxon>
        <taxon>Sphingobacteriales</taxon>
        <taxon>Sphingobacteriaceae</taxon>
        <taxon>Pedobacter</taxon>
    </lineage>
</organism>
<feature type="domain" description="Abortive phage infection protein C-terminal" evidence="1">
    <location>
        <begin position="266"/>
        <end position="581"/>
    </location>
</feature>
<protein>
    <submittedName>
        <fullName evidence="3">AIPR protein</fullName>
    </submittedName>
</protein>
<name>A0A1W2CU42_9SPHI</name>
<dbReference type="AlphaFoldDB" id="A0A1W2CU42"/>
<dbReference type="InterPro" id="IPR018891">
    <property type="entry name" value="AIPR_C"/>
</dbReference>
<dbReference type="Proteomes" id="UP000192756">
    <property type="component" value="Unassembled WGS sequence"/>
</dbReference>
<evidence type="ECO:0000259" key="2">
    <source>
        <dbReference type="Pfam" id="PF22879"/>
    </source>
</evidence>
<dbReference type="Pfam" id="PF10592">
    <property type="entry name" value="AIPR"/>
    <property type="match status" value="1"/>
</dbReference>
<keyword evidence="4" id="KW-1185">Reference proteome</keyword>
<proteinExistence type="predicted"/>
<evidence type="ECO:0000259" key="1">
    <source>
        <dbReference type="Pfam" id="PF10592"/>
    </source>
</evidence>
<reference evidence="4" key="1">
    <citation type="submission" date="2017-04" db="EMBL/GenBank/DDBJ databases">
        <authorList>
            <person name="Varghese N."/>
            <person name="Submissions S."/>
        </authorList>
    </citation>
    <scope>NUCLEOTIDE SEQUENCE [LARGE SCALE GENOMIC DNA]</scope>
    <source>
        <strain evidence="4">DSM 12126</strain>
    </source>
</reference>
<dbReference type="EMBL" id="FWXT01000002">
    <property type="protein sequence ID" value="SMC88476.1"/>
    <property type="molecule type" value="Genomic_DNA"/>
</dbReference>
<evidence type="ECO:0000313" key="4">
    <source>
        <dbReference type="Proteomes" id="UP000192756"/>
    </source>
</evidence>
<sequence length="803" mass="91805">MELKQYLDYRKELLRESRDQEGFTSEASFIGISVLPLMADAKLIDSEDWQETYYSFAAEKIKINGYMVNESGERLQLFILNEDSVNLAATENDMAISQKSYYENHFSRAVKFVKRAINRNLEDTQDSSPANVLINQLSSGDILNQFDVVEIFLVSATATMEMRGNDPKPKKFDFENEEFSVSYAQGREQLKKKMLIIRRLIDLNFLLDVMISQGNREILTIEFGNVFGAPLSAIKAASEANFESYLCVIPATNLAELYRLHSTRLLEKNVRSFLDYKNDANRGMLATMKKDPSKFIAFNNGLTITATASDTSQQSGITLIHSLTDFQIVNGGQTTASIYFGKKANVDISKVFITAKINVVKEVAEQELNAFIKEISLYSNTQNKVTTVDLDSQNPQLIKLKAMTMSVVTPSGKKWFFDRARGEYSTMLKKSGNRNRLEKEFEDRRFSKEDLGKYYTAWGAQPYMVKKGGIKVFKFFITALCGDGEKRKPVDIDRTFYEELIAKIILFDRLNKIHGIGKRAIGQLRSAVVPYAISILYAHTDGGKSDLYFDLSRIWKSEGLEEDLADFMEELMRLTNELIKKYADSDDVGENSKKKELWDRVCSSTEIQMFMSKKTSIHILGKYTISTEERKKLSKRNKKIVDFKYLSDNVSIFTNGIAFYDRILVAMNDNLSTVDLVKLSAIKSAIAKREDLSQKHINFEQELTRTIGNEHPEVFEYRPVEEDLIWKNSFEFILKVYNNALENNAEVSVEFKKIEEMAKHKGIKYYSVFVQIGEALNKGQLPTMQQLWYASHILELKGSAHIL</sequence>
<dbReference type="Pfam" id="PF22879">
    <property type="entry name" value="AIPR_N"/>
    <property type="match status" value="1"/>
</dbReference>
<evidence type="ECO:0000313" key="3">
    <source>
        <dbReference type="EMBL" id="SMC88476.1"/>
    </source>
</evidence>
<feature type="domain" description="Abortive infection phage resistance protein N-terminal" evidence="2">
    <location>
        <begin position="49"/>
        <end position="159"/>
    </location>
</feature>